<dbReference type="EMBL" id="SRYK01000016">
    <property type="protein sequence ID" value="TGY55839.1"/>
    <property type="molecule type" value="Genomic_DNA"/>
</dbReference>
<reference evidence="2 4" key="2">
    <citation type="submission" date="2019-04" db="EMBL/GenBank/DDBJ databases">
        <title>Microbes associate with the intestines of laboratory mice.</title>
        <authorList>
            <person name="Navarre W."/>
            <person name="Wong E."/>
            <person name="Huang K."/>
            <person name="Tropini C."/>
            <person name="Ng K."/>
            <person name="Yu B."/>
        </authorList>
    </citation>
    <scope>NUCLEOTIDE SEQUENCE [LARGE SCALE GENOMIC DNA]</scope>
    <source>
        <strain evidence="2 4">NM26_J9</strain>
    </source>
</reference>
<gene>
    <name evidence="1" type="ORF">D6C19_10805</name>
    <name evidence="2" type="ORF">E5340_04600</name>
</gene>
<evidence type="ECO:0000313" key="2">
    <source>
        <dbReference type="EMBL" id="TGY55839.1"/>
    </source>
</evidence>
<sequence length="229" mass="25132">MKVQKFVVLFFVTLLLDLTVVHPVPVFASQTNTQNTHQSVAAALFDLSPTSLVTLLTAVEKLPQDMLARSDQAEIARFMLEYGVNLQFTGERAKRGLGWCITSISWTIGTAAVGVLKLAKIKKFVNAVGGVQRAAKVLIAIAKGKNSSLAIVCPLPLHLLPAGSRPNLLKCIAKIIHLCYSENGYNNILLNTERSFKNATKKIHNHKSTSNYFGTYSNTDYTNHTSFNL</sequence>
<name>A0A4Q2A4Y9_9LACO</name>
<dbReference type="RefSeq" id="WP_004050368.1">
    <property type="nucleotide sequence ID" value="NZ_CAYEUZ010000001.1"/>
</dbReference>
<dbReference type="Proteomes" id="UP000289316">
    <property type="component" value="Unassembled WGS sequence"/>
</dbReference>
<protein>
    <submittedName>
        <fullName evidence="1">Uncharacterized protein</fullName>
    </submittedName>
</protein>
<comment type="caution">
    <text evidence="1">The sequence shown here is derived from an EMBL/GenBank/DDBJ whole genome shotgun (WGS) entry which is preliminary data.</text>
</comment>
<dbReference type="Proteomes" id="UP000306855">
    <property type="component" value="Unassembled WGS sequence"/>
</dbReference>
<dbReference type="OrthoDB" id="2924915at2"/>
<evidence type="ECO:0000313" key="4">
    <source>
        <dbReference type="Proteomes" id="UP000306855"/>
    </source>
</evidence>
<proteinExistence type="predicted"/>
<accession>A0A4Q2A4Y9</accession>
<dbReference type="AlphaFoldDB" id="A0A4Q2A4Y9"/>
<organism evidence="1 3">
    <name type="scientific">Ligilactobacillus murinus</name>
    <dbReference type="NCBI Taxonomy" id="1622"/>
    <lineage>
        <taxon>Bacteria</taxon>
        <taxon>Bacillati</taxon>
        <taxon>Bacillota</taxon>
        <taxon>Bacilli</taxon>
        <taxon>Lactobacillales</taxon>
        <taxon>Lactobacillaceae</taxon>
        <taxon>Ligilactobacillus</taxon>
    </lineage>
</organism>
<dbReference type="EMBL" id="QZFR01000120">
    <property type="protein sequence ID" value="RXV64342.1"/>
    <property type="molecule type" value="Genomic_DNA"/>
</dbReference>
<reference evidence="1 3" key="1">
    <citation type="submission" date="2018-09" db="EMBL/GenBank/DDBJ databases">
        <title>Murine metabolic-syndrome-specific gut microbial biobank.</title>
        <authorList>
            <person name="Liu C."/>
        </authorList>
    </citation>
    <scope>NUCLEOTIDE SEQUENCE [LARGE SCALE GENOMIC DNA]</scope>
    <source>
        <strain evidence="1 3">C-30</strain>
    </source>
</reference>
<evidence type="ECO:0000313" key="1">
    <source>
        <dbReference type="EMBL" id="RXV64342.1"/>
    </source>
</evidence>
<evidence type="ECO:0000313" key="3">
    <source>
        <dbReference type="Proteomes" id="UP000289316"/>
    </source>
</evidence>